<name>A0A8K1FLV1_PYTOL</name>
<keyword evidence="3" id="KW-1185">Reference proteome</keyword>
<evidence type="ECO:0000313" key="3">
    <source>
        <dbReference type="Proteomes" id="UP000794436"/>
    </source>
</evidence>
<dbReference type="OrthoDB" id="206880at2759"/>
<protein>
    <submittedName>
        <fullName evidence="2">Uncharacterized protein</fullName>
    </submittedName>
</protein>
<gene>
    <name evidence="2" type="ORF">Poli38472_006123</name>
</gene>
<accession>A0A8K1FLV1</accession>
<evidence type="ECO:0000256" key="1">
    <source>
        <dbReference type="SAM" id="MobiDB-lite"/>
    </source>
</evidence>
<proteinExistence type="predicted"/>
<reference evidence="2" key="1">
    <citation type="submission" date="2019-03" db="EMBL/GenBank/DDBJ databases">
        <title>Long read genome sequence of the mycoparasitic Pythium oligandrum ATCC 38472 isolated from sugarbeet rhizosphere.</title>
        <authorList>
            <person name="Gaulin E."/>
        </authorList>
    </citation>
    <scope>NUCLEOTIDE SEQUENCE</scope>
    <source>
        <strain evidence="2">ATCC 38472_TT</strain>
    </source>
</reference>
<comment type="caution">
    <text evidence="2">The sequence shown here is derived from an EMBL/GenBank/DDBJ whole genome shotgun (WGS) entry which is preliminary data.</text>
</comment>
<dbReference type="Proteomes" id="UP000794436">
    <property type="component" value="Unassembled WGS sequence"/>
</dbReference>
<sequence>MDPYFHHYLAGYSNEAWLVRRRLELEHEQRRLEARRRSSVRQSRQKAIFEQAKQIEEVLTQIEERQARTAVNHNGRNGNKSQFGQEDQQLIVDTQNGSVQEVLLRVVQQNIELQRLLMGDKMPTFAPESPDSSTTLVHQLNTAIEDVTRDPMPTPFQESTSFSPCGAVEDLPALDWTEEDEKLLEKLSTEATEDMNLTDESLMHALSPASNLTEEFKKRDRPDIRHESRKRLLQQLQSTASSGLRRPQWRIAMDIENGVVKPFEEGDKEEQPMSMQEIFRSGGIAVMATIELRRLVLQSKLAERSKITQDIQTMLNVYFDATRLWLSKLVKPLVLSLLQDQSLDIDVSVKSGFLTASKGLSKKFGAVFARRSATTSTSEHLSKCIKLRVRTKGLIDVFVRAIDKWTVPKGMQEFWTRFTADGVYFPESYPLFDCERQLLGLDSLGATREMHLNDRAEILLVNFIWLRVLIAQVLLQPWESGVAPTRELSKLATANLKSIATLLYLIMMQRSRLPPVGSVNEQRSAFTRRSSDVRLDRSQLGTTDDAHEPPHTDSPFVTLKQLHALLIPDKLFAVAHEEDMAAFVEEQQQRLHDAMTKLLARLRTTSGIEAATK</sequence>
<dbReference type="EMBL" id="SPLM01000002">
    <property type="protein sequence ID" value="TMW68655.1"/>
    <property type="molecule type" value="Genomic_DNA"/>
</dbReference>
<dbReference type="AlphaFoldDB" id="A0A8K1FLV1"/>
<organism evidence="2 3">
    <name type="scientific">Pythium oligandrum</name>
    <name type="common">Mycoparasitic fungus</name>
    <dbReference type="NCBI Taxonomy" id="41045"/>
    <lineage>
        <taxon>Eukaryota</taxon>
        <taxon>Sar</taxon>
        <taxon>Stramenopiles</taxon>
        <taxon>Oomycota</taxon>
        <taxon>Peronosporomycetes</taxon>
        <taxon>Pythiales</taxon>
        <taxon>Pythiaceae</taxon>
        <taxon>Pythium</taxon>
    </lineage>
</organism>
<feature type="region of interest" description="Disordered" evidence="1">
    <location>
        <begin position="519"/>
        <end position="554"/>
    </location>
</feature>
<feature type="compositionally biased region" description="Polar residues" evidence="1">
    <location>
        <begin position="519"/>
        <end position="528"/>
    </location>
</feature>
<evidence type="ECO:0000313" key="2">
    <source>
        <dbReference type="EMBL" id="TMW68655.1"/>
    </source>
</evidence>